<comment type="caution">
    <text evidence="2">The sequence shown here is derived from an EMBL/GenBank/DDBJ whole genome shotgun (WGS) entry which is preliminary data.</text>
</comment>
<gene>
    <name evidence="2" type="ORF">ACFQGO_00555</name>
</gene>
<sequence>MVLSIPIDDAGHGFVRDADMHAATGADVPSGVRNVPPDDIAEGAVRTPRRRHPPT</sequence>
<dbReference type="RefSeq" id="WP_272169770.1">
    <property type="nucleotide sequence ID" value="NZ_JAQOSL010000012.1"/>
</dbReference>
<reference evidence="3" key="1">
    <citation type="journal article" date="2019" name="Int. J. Syst. Evol. Microbiol.">
        <title>The Global Catalogue of Microorganisms (GCM) 10K type strain sequencing project: providing services to taxonomists for standard genome sequencing and annotation.</title>
        <authorList>
            <consortium name="The Broad Institute Genomics Platform"/>
            <consortium name="The Broad Institute Genome Sequencing Center for Infectious Disease"/>
            <person name="Wu L."/>
            <person name="Ma J."/>
        </authorList>
    </citation>
    <scope>NUCLEOTIDE SEQUENCE [LARGE SCALE GENOMIC DNA]</scope>
    <source>
        <strain evidence="3">JCM 9918</strain>
    </source>
</reference>
<dbReference type="Proteomes" id="UP001596112">
    <property type="component" value="Unassembled WGS sequence"/>
</dbReference>
<protein>
    <submittedName>
        <fullName evidence="2">Uncharacterized protein</fullName>
    </submittedName>
</protein>
<feature type="region of interest" description="Disordered" evidence="1">
    <location>
        <begin position="25"/>
        <end position="55"/>
    </location>
</feature>
<evidence type="ECO:0000313" key="2">
    <source>
        <dbReference type="EMBL" id="MFC5806020.1"/>
    </source>
</evidence>
<evidence type="ECO:0000313" key="3">
    <source>
        <dbReference type="Proteomes" id="UP001596112"/>
    </source>
</evidence>
<dbReference type="EMBL" id="JBHSNZ010000001">
    <property type="protein sequence ID" value="MFC5806020.1"/>
    <property type="molecule type" value="Genomic_DNA"/>
</dbReference>
<proteinExistence type="predicted"/>
<keyword evidence="3" id="KW-1185">Reference proteome</keyword>
<accession>A0ABW1AZY9</accession>
<organism evidence="2 3">
    <name type="scientific">Streptomyces heilongjiangensis</name>
    <dbReference type="NCBI Taxonomy" id="945052"/>
    <lineage>
        <taxon>Bacteria</taxon>
        <taxon>Bacillati</taxon>
        <taxon>Actinomycetota</taxon>
        <taxon>Actinomycetes</taxon>
        <taxon>Kitasatosporales</taxon>
        <taxon>Streptomycetaceae</taxon>
        <taxon>Streptomyces</taxon>
    </lineage>
</organism>
<evidence type="ECO:0000256" key="1">
    <source>
        <dbReference type="SAM" id="MobiDB-lite"/>
    </source>
</evidence>
<name>A0ABW1AZY9_9ACTN</name>